<evidence type="ECO:0000259" key="3">
    <source>
        <dbReference type="PROSITE" id="PS51766"/>
    </source>
</evidence>
<protein>
    <submittedName>
        <fullName evidence="4">Proteinase inhibitor I4</fullName>
    </submittedName>
</protein>
<dbReference type="Gene3D" id="1.10.1330.10">
    <property type="entry name" value="Dockerin domain"/>
    <property type="match status" value="1"/>
</dbReference>
<dbReference type="Gene3D" id="3.30.497.10">
    <property type="entry name" value="Antithrombin, subunit I, domain 2"/>
    <property type="match status" value="1"/>
</dbReference>
<dbReference type="InterPro" id="IPR016134">
    <property type="entry name" value="Dockerin_dom"/>
</dbReference>
<feature type="signal peptide" evidence="2">
    <location>
        <begin position="1"/>
        <end position="25"/>
    </location>
</feature>
<organism evidence="4 5">
    <name type="scientific">Acetivibrio straminisolvens JCM 21531</name>
    <dbReference type="NCBI Taxonomy" id="1294263"/>
    <lineage>
        <taxon>Bacteria</taxon>
        <taxon>Bacillati</taxon>
        <taxon>Bacillota</taxon>
        <taxon>Clostridia</taxon>
        <taxon>Eubacteriales</taxon>
        <taxon>Oscillospiraceae</taxon>
        <taxon>Acetivibrio</taxon>
    </lineage>
</organism>
<evidence type="ECO:0000256" key="1">
    <source>
        <dbReference type="RuleBase" id="RU000411"/>
    </source>
</evidence>
<dbReference type="SMART" id="SM00093">
    <property type="entry name" value="SERPIN"/>
    <property type="match status" value="1"/>
</dbReference>
<reference evidence="4" key="1">
    <citation type="journal article" date="2014" name="Genome Announc.">
        <title>Draft Genome Sequence of Clostridium straminisolvens Strain JCM 21531T, Isolated from a Cellulose-Degrading Bacterial Community.</title>
        <authorList>
            <person name="Yuki M."/>
            <person name="Oshima K."/>
            <person name="Suda W."/>
            <person name="Sakamoto M."/>
            <person name="Kitamura K."/>
            <person name="Iida T."/>
            <person name="Hattori M."/>
            <person name="Ohkuma M."/>
        </authorList>
    </citation>
    <scope>NUCLEOTIDE SEQUENCE [LARGE SCALE GENOMIC DNA]</scope>
    <source>
        <strain evidence="4">JCM 21531</strain>
    </source>
</reference>
<dbReference type="InterPro" id="IPR023796">
    <property type="entry name" value="Serpin_dom"/>
</dbReference>
<dbReference type="PROSITE" id="PS51766">
    <property type="entry name" value="DOCKERIN"/>
    <property type="match status" value="1"/>
</dbReference>
<dbReference type="InterPro" id="IPR000215">
    <property type="entry name" value="Serpin_fam"/>
</dbReference>
<dbReference type="OrthoDB" id="9764871at2"/>
<dbReference type="SUPFAM" id="SSF56574">
    <property type="entry name" value="Serpins"/>
    <property type="match status" value="1"/>
</dbReference>
<feature type="domain" description="Dockerin" evidence="3">
    <location>
        <begin position="134"/>
        <end position="203"/>
    </location>
</feature>
<evidence type="ECO:0000256" key="2">
    <source>
        <dbReference type="SAM" id="SignalP"/>
    </source>
</evidence>
<evidence type="ECO:0000313" key="5">
    <source>
        <dbReference type="Proteomes" id="UP000019109"/>
    </source>
</evidence>
<dbReference type="InterPro" id="IPR042185">
    <property type="entry name" value="Serpin_sf_2"/>
</dbReference>
<dbReference type="CDD" id="cd19588">
    <property type="entry name" value="serpin_miropin-like"/>
    <property type="match status" value="1"/>
</dbReference>
<comment type="similarity">
    <text evidence="1">Belongs to the serpin family.</text>
</comment>
<accession>W4V2T9</accession>
<dbReference type="STRING" id="1294263.JCM21531_381"/>
<dbReference type="InterPro" id="IPR036439">
    <property type="entry name" value="Dockerin_dom_sf"/>
</dbReference>
<dbReference type="InterPro" id="IPR023795">
    <property type="entry name" value="Serpin_CS"/>
</dbReference>
<dbReference type="InterPro" id="IPR042178">
    <property type="entry name" value="Serpin_sf_1"/>
</dbReference>
<comment type="caution">
    <text evidence="4">The sequence shown here is derived from an EMBL/GenBank/DDBJ whole genome shotgun (WGS) entry which is preliminary data.</text>
</comment>
<dbReference type="CDD" id="cd14256">
    <property type="entry name" value="Dockerin_I"/>
    <property type="match status" value="1"/>
</dbReference>
<dbReference type="InterPro" id="IPR036186">
    <property type="entry name" value="Serpin_sf"/>
</dbReference>
<dbReference type="GO" id="GO:0005615">
    <property type="term" value="C:extracellular space"/>
    <property type="evidence" value="ECO:0007669"/>
    <property type="project" value="InterPro"/>
</dbReference>
<evidence type="ECO:0000313" key="4">
    <source>
        <dbReference type="EMBL" id="GAE87039.1"/>
    </source>
</evidence>
<feature type="chain" id="PRO_5004849751" evidence="2">
    <location>
        <begin position="26"/>
        <end position="591"/>
    </location>
</feature>
<dbReference type="Gene3D" id="2.30.39.10">
    <property type="entry name" value="Alpha-1-antitrypsin, domain 1"/>
    <property type="match status" value="1"/>
</dbReference>
<dbReference type="GO" id="GO:0004867">
    <property type="term" value="F:serine-type endopeptidase inhibitor activity"/>
    <property type="evidence" value="ECO:0007669"/>
    <property type="project" value="InterPro"/>
</dbReference>
<dbReference type="InterPro" id="IPR002105">
    <property type="entry name" value="Dockerin_1_rpt"/>
</dbReference>
<dbReference type="AlphaFoldDB" id="W4V2T9"/>
<dbReference type="EMBL" id="BAVR01000003">
    <property type="protein sequence ID" value="GAE87039.1"/>
    <property type="molecule type" value="Genomic_DNA"/>
</dbReference>
<proteinExistence type="inferred from homology"/>
<dbReference type="Pfam" id="PF00079">
    <property type="entry name" value="Serpin"/>
    <property type="match status" value="1"/>
</dbReference>
<gene>
    <name evidence="4" type="ORF">JCM21531_381</name>
</gene>
<dbReference type="PANTHER" id="PTHR11461:SF211">
    <property type="entry name" value="GH10112P-RELATED"/>
    <property type="match status" value="1"/>
</dbReference>
<dbReference type="Proteomes" id="UP000019109">
    <property type="component" value="Unassembled WGS sequence"/>
</dbReference>
<dbReference type="SUPFAM" id="SSF63446">
    <property type="entry name" value="Type I dockerin domain"/>
    <property type="match status" value="1"/>
</dbReference>
<dbReference type="GO" id="GO:0004553">
    <property type="term" value="F:hydrolase activity, hydrolyzing O-glycosyl compounds"/>
    <property type="evidence" value="ECO:0007669"/>
    <property type="project" value="InterPro"/>
</dbReference>
<dbReference type="RefSeq" id="WP_038286829.1">
    <property type="nucleotide sequence ID" value="NZ_BAVR01000003.1"/>
</dbReference>
<name>W4V2T9_9FIRM</name>
<keyword evidence="5" id="KW-1185">Reference proteome</keyword>
<sequence>MQKKMIFVLILALLSSFLLVSNSFADGNWDTYYELYPEPVVAQNCAVVKFKLTQVMTDDFITWPGYMYEIRYWKTEEPSNIKSVRIEMRFDVVQTVELTDLESDTEYTYKVWGQMPTYNLEGTPKTLSFRTLPKKNVYGELNGDGNINSTDLNLLRRYLLRVIDGFAVGDIACADLNGDGNVNSSDYSLLKRYVLRILDKFPVEEKEEINEGISDGFIEGNSKFAFDIFKEISKGEQGGNVFISPFGISTALSMVYQGAKSDTRKEMAKALGFEGLDITEINKSYKCLLKYFGQLDEKVKLKNSNSIWNNSLRSNAIKEDFISANKDVFNAVVESRDFSDQSVVSEINNWISEATEGKIENMFSRVDPNDISYIISALYFNGMWKEEFDIGRTSKEVFKAEDGSTDYVMMMRKNGKIGFGNGNGYKAVRLPYGDGEMAMYCILPDESTPMNDFIQKMDLSLWNEINNSITETENVFLCLPRFKMEYGKGENGSIMESLKALGMEKAFRDDADFSGISEISVRISDVLHKAVVEVNEKGTEASGGTVIPIVSPGIGPKPEFVANRPFVFVIADEKYDTILFMGKVANGEFAN</sequence>
<dbReference type="GO" id="GO:0000272">
    <property type="term" value="P:polysaccharide catabolic process"/>
    <property type="evidence" value="ECO:0007669"/>
    <property type="project" value="InterPro"/>
</dbReference>
<dbReference type="PANTHER" id="PTHR11461">
    <property type="entry name" value="SERINE PROTEASE INHIBITOR, SERPIN"/>
    <property type="match status" value="1"/>
</dbReference>
<keyword evidence="2" id="KW-0732">Signal</keyword>
<dbReference type="PROSITE" id="PS00284">
    <property type="entry name" value="SERPIN"/>
    <property type="match status" value="1"/>
</dbReference>
<dbReference type="Pfam" id="PF00404">
    <property type="entry name" value="Dockerin_1"/>
    <property type="match status" value="1"/>
</dbReference>
<dbReference type="PROSITE" id="PS00448">
    <property type="entry name" value="CLOS_CELLULOSOME_RPT"/>
    <property type="match status" value="1"/>
</dbReference>